<organism evidence="2 3">
    <name type="scientific">Persephonella marina (strain DSM 14350 / EX-H1)</name>
    <dbReference type="NCBI Taxonomy" id="123214"/>
    <lineage>
        <taxon>Bacteria</taxon>
        <taxon>Pseudomonadati</taxon>
        <taxon>Aquificota</taxon>
        <taxon>Aquificia</taxon>
        <taxon>Aquificales</taxon>
        <taxon>Hydrogenothermaceae</taxon>
        <taxon>Persephonella</taxon>
    </lineage>
</organism>
<dbReference type="STRING" id="123214.PERMA_0288"/>
<dbReference type="PaxDb" id="123214-PERMA_0288"/>
<reference evidence="2 3" key="1">
    <citation type="journal article" date="2009" name="J. Bacteriol.">
        <title>Complete and draft genome sequences of six members of the Aquificales.</title>
        <authorList>
            <person name="Reysenbach A.L."/>
            <person name="Hamamura N."/>
            <person name="Podar M."/>
            <person name="Griffiths E."/>
            <person name="Ferreira S."/>
            <person name="Hochstein R."/>
            <person name="Heidelberg J."/>
            <person name="Johnson J."/>
            <person name="Mead D."/>
            <person name="Pohorille A."/>
            <person name="Sarmiento M."/>
            <person name="Schweighofer K."/>
            <person name="Seshadri R."/>
            <person name="Voytek M.A."/>
        </authorList>
    </citation>
    <scope>NUCLEOTIDE SEQUENCE [LARGE SCALE GENOMIC DNA]</scope>
    <source>
        <strain evidence="3">DSM 14350 / EX-H1</strain>
    </source>
</reference>
<evidence type="ECO:0000256" key="1">
    <source>
        <dbReference type="SAM" id="Phobius"/>
    </source>
</evidence>
<dbReference type="KEGG" id="pmx:PERMA_0288"/>
<dbReference type="AlphaFoldDB" id="C0QTR6"/>
<dbReference type="SUPFAM" id="SSF49503">
    <property type="entry name" value="Cupredoxins"/>
    <property type="match status" value="1"/>
</dbReference>
<evidence type="ECO:0000313" key="2">
    <source>
        <dbReference type="EMBL" id="ACO04255.1"/>
    </source>
</evidence>
<protein>
    <submittedName>
        <fullName evidence="2">Cytochrome c oxidase, subunit II</fullName>
    </submittedName>
</protein>
<keyword evidence="3" id="KW-1185">Reference proteome</keyword>
<keyword evidence="1" id="KW-0472">Membrane</keyword>
<name>C0QTR6_PERMH</name>
<proteinExistence type="predicted"/>
<dbReference type="OrthoDB" id="12590at2"/>
<dbReference type="Proteomes" id="UP000001366">
    <property type="component" value="Chromosome"/>
</dbReference>
<feature type="transmembrane region" description="Helical" evidence="1">
    <location>
        <begin position="7"/>
        <end position="29"/>
    </location>
</feature>
<dbReference type="eggNOG" id="COG1622">
    <property type="taxonomic scope" value="Bacteria"/>
</dbReference>
<accession>C0QTR6</accession>
<dbReference type="EMBL" id="CP001230">
    <property type="protein sequence ID" value="ACO04255.1"/>
    <property type="molecule type" value="Genomic_DNA"/>
</dbReference>
<gene>
    <name evidence="2" type="ordered locus">PERMA_0288</name>
</gene>
<dbReference type="RefSeq" id="WP_012676493.1">
    <property type="nucleotide sequence ID" value="NC_012440.1"/>
</dbReference>
<keyword evidence="1" id="KW-1133">Transmembrane helix</keyword>
<keyword evidence="1" id="KW-0812">Transmembrane</keyword>
<evidence type="ECO:0000313" key="3">
    <source>
        <dbReference type="Proteomes" id="UP000001366"/>
    </source>
</evidence>
<feature type="transmembrane region" description="Helical" evidence="1">
    <location>
        <begin position="49"/>
        <end position="69"/>
    </location>
</feature>
<sequence length="196" mass="22868">MVTSADVLWMLKIVYTIYAFAIISFIGWFGYRVTKKPDSNRTWLTPKVFYSYLGMLVVIGVGIHILTYNKVPWVAWELKKHKIQPDREINVHIKDHTFIIPEETPITIKCGEVVRFNVTSEDLTYGFGLFRENNSMVFQMQVVPQHRNVLLWKFTEERTFYVLSTEYSGPKGAYMKVPDAFKVVGCERLAMREGVR</sequence>
<dbReference type="InterPro" id="IPR008972">
    <property type="entry name" value="Cupredoxin"/>
</dbReference>
<dbReference type="Gene3D" id="2.60.40.420">
    <property type="entry name" value="Cupredoxins - blue copper proteins"/>
    <property type="match status" value="1"/>
</dbReference>
<dbReference type="HOGENOM" id="CLU_115436_0_0_0"/>